<dbReference type="AlphaFoldDB" id="A0AAE0WHY0"/>
<comment type="caution">
    <text evidence="1">The sequence shown here is derived from an EMBL/GenBank/DDBJ whole genome shotgun (WGS) entry which is preliminary data.</text>
</comment>
<protein>
    <submittedName>
        <fullName evidence="1">Uncharacterized protein</fullName>
    </submittedName>
</protein>
<sequence length="124" mass="12784">MPPASVMDAYTAAWVNSGAFSSTWAGKLANKRMEGGASVYWPAVPAFTGSGFGGAGVGLSKGVTVKEDVHVDEDEVMGGIDIRNGRVHGEDASEVDGVDLRNGVVDGEGDPEMGGIKITVEEVE</sequence>
<evidence type="ECO:0000313" key="1">
    <source>
        <dbReference type="EMBL" id="KAK3672270.1"/>
    </source>
</evidence>
<gene>
    <name evidence="1" type="ORF">LTR78_007810</name>
</gene>
<proteinExistence type="predicted"/>
<organism evidence="1 2">
    <name type="scientific">Recurvomyces mirabilis</name>
    <dbReference type="NCBI Taxonomy" id="574656"/>
    <lineage>
        <taxon>Eukaryota</taxon>
        <taxon>Fungi</taxon>
        <taxon>Dikarya</taxon>
        <taxon>Ascomycota</taxon>
        <taxon>Pezizomycotina</taxon>
        <taxon>Dothideomycetes</taxon>
        <taxon>Dothideomycetidae</taxon>
        <taxon>Mycosphaerellales</taxon>
        <taxon>Teratosphaeriaceae</taxon>
        <taxon>Recurvomyces</taxon>
    </lineage>
</organism>
<dbReference type="EMBL" id="JAUTXT010000034">
    <property type="protein sequence ID" value="KAK3672270.1"/>
    <property type="molecule type" value="Genomic_DNA"/>
</dbReference>
<name>A0AAE0WHY0_9PEZI</name>
<dbReference type="Proteomes" id="UP001274830">
    <property type="component" value="Unassembled WGS sequence"/>
</dbReference>
<keyword evidence="2" id="KW-1185">Reference proteome</keyword>
<reference evidence="1" key="1">
    <citation type="submission" date="2023-07" db="EMBL/GenBank/DDBJ databases">
        <title>Black Yeasts Isolated from many extreme environments.</title>
        <authorList>
            <person name="Coleine C."/>
            <person name="Stajich J.E."/>
            <person name="Selbmann L."/>
        </authorList>
    </citation>
    <scope>NUCLEOTIDE SEQUENCE</scope>
    <source>
        <strain evidence="1">CCFEE 5485</strain>
    </source>
</reference>
<evidence type="ECO:0000313" key="2">
    <source>
        <dbReference type="Proteomes" id="UP001274830"/>
    </source>
</evidence>
<accession>A0AAE0WHY0</accession>